<comment type="caution">
    <text evidence="9">The sequence shown here is derived from an EMBL/GenBank/DDBJ whole genome shotgun (WGS) entry which is preliminary data.</text>
</comment>
<keyword evidence="4" id="KW-0677">Repeat</keyword>
<evidence type="ECO:0000256" key="2">
    <source>
        <dbReference type="ARBA" id="ARBA00022525"/>
    </source>
</evidence>
<dbReference type="Pfam" id="PF01657">
    <property type="entry name" value="Stress-antifung"/>
    <property type="match status" value="2"/>
</dbReference>
<proteinExistence type="inferred from homology"/>
<evidence type="ECO:0000313" key="10">
    <source>
        <dbReference type="Proteomes" id="UP000813462"/>
    </source>
</evidence>
<dbReference type="InterPro" id="IPR000719">
    <property type="entry name" value="Prot_kinase_dom"/>
</dbReference>
<evidence type="ECO:0000256" key="4">
    <source>
        <dbReference type="ARBA" id="ARBA00022737"/>
    </source>
</evidence>
<evidence type="ECO:0000256" key="6">
    <source>
        <dbReference type="SAM" id="SignalP"/>
    </source>
</evidence>
<dbReference type="CDD" id="cd23509">
    <property type="entry name" value="Gnk2-like"/>
    <property type="match status" value="2"/>
</dbReference>
<feature type="domain" description="Protein kinase" evidence="7">
    <location>
        <begin position="254"/>
        <end position="389"/>
    </location>
</feature>
<keyword evidence="2" id="KW-0964">Secreted</keyword>
<accession>A0A978W1H3</accession>
<feature type="domain" description="Gnk2-homologous" evidence="8">
    <location>
        <begin position="134"/>
        <end position="241"/>
    </location>
</feature>
<evidence type="ECO:0000256" key="3">
    <source>
        <dbReference type="ARBA" id="ARBA00022729"/>
    </source>
</evidence>
<dbReference type="FunFam" id="3.30.430.20:FF:000002">
    <property type="entry name" value="Cysteine-rich receptor-like protein kinase 10"/>
    <property type="match status" value="1"/>
</dbReference>
<dbReference type="Gene3D" id="3.30.430.20">
    <property type="entry name" value="Gnk2 domain, C-X8-C-X2-C motif"/>
    <property type="match status" value="2"/>
</dbReference>
<evidence type="ECO:0000259" key="7">
    <source>
        <dbReference type="PROSITE" id="PS50011"/>
    </source>
</evidence>
<dbReference type="InterPro" id="IPR011009">
    <property type="entry name" value="Kinase-like_dom_sf"/>
</dbReference>
<feature type="domain" description="Gnk2-homologous" evidence="8">
    <location>
        <begin position="20"/>
        <end position="126"/>
    </location>
</feature>
<dbReference type="InterPro" id="IPR038408">
    <property type="entry name" value="GNK2_sf"/>
</dbReference>
<comment type="similarity">
    <text evidence="5">Belongs to the cysteine-rich repeat secretory protein family.</text>
</comment>
<dbReference type="Pfam" id="PF07714">
    <property type="entry name" value="PK_Tyr_Ser-Thr"/>
    <property type="match status" value="1"/>
</dbReference>
<dbReference type="InterPro" id="IPR050581">
    <property type="entry name" value="CRR_secretory_protein"/>
</dbReference>
<feature type="signal peptide" evidence="6">
    <location>
        <begin position="1"/>
        <end position="18"/>
    </location>
</feature>
<evidence type="ECO:0000313" key="9">
    <source>
        <dbReference type="EMBL" id="KAH7545807.1"/>
    </source>
</evidence>
<name>A0A978W1H3_ZIZJJ</name>
<gene>
    <name evidence="9" type="ORF">FEM48_Zijuj01G0133000</name>
</gene>
<dbReference type="GO" id="GO:0005524">
    <property type="term" value="F:ATP binding"/>
    <property type="evidence" value="ECO:0007669"/>
    <property type="project" value="InterPro"/>
</dbReference>
<feature type="chain" id="PRO_5037502091" description="Cysteine-rich receptor-like protein kinase 25" evidence="6">
    <location>
        <begin position="19"/>
        <end position="389"/>
    </location>
</feature>
<dbReference type="PANTHER" id="PTHR32411">
    <property type="entry name" value="CYSTEINE-RICH REPEAT SECRETORY PROTEIN 38-RELATED"/>
    <property type="match status" value="1"/>
</dbReference>
<evidence type="ECO:0000259" key="8">
    <source>
        <dbReference type="PROSITE" id="PS51473"/>
    </source>
</evidence>
<dbReference type="InterPro" id="IPR001245">
    <property type="entry name" value="Ser-Thr/Tyr_kinase_cat_dom"/>
</dbReference>
<dbReference type="Proteomes" id="UP000813462">
    <property type="component" value="Unassembled WGS sequence"/>
</dbReference>
<dbReference type="PANTHER" id="PTHR32411:SF43">
    <property type="entry name" value="CYSTEINE-RICH REPEAT SECRETORY PROTEIN 38"/>
    <property type="match status" value="1"/>
</dbReference>
<organism evidence="9 10">
    <name type="scientific">Ziziphus jujuba var. spinosa</name>
    <dbReference type="NCBI Taxonomy" id="714518"/>
    <lineage>
        <taxon>Eukaryota</taxon>
        <taxon>Viridiplantae</taxon>
        <taxon>Streptophyta</taxon>
        <taxon>Embryophyta</taxon>
        <taxon>Tracheophyta</taxon>
        <taxon>Spermatophyta</taxon>
        <taxon>Magnoliopsida</taxon>
        <taxon>eudicotyledons</taxon>
        <taxon>Gunneridae</taxon>
        <taxon>Pentapetalae</taxon>
        <taxon>rosids</taxon>
        <taxon>fabids</taxon>
        <taxon>Rosales</taxon>
        <taxon>Rhamnaceae</taxon>
        <taxon>Paliureae</taxon>
        <taxon>Ziziphus</taxon>
    </lineage>
</organism>
<protein>
    <recommendedName>
        <fullName evidence="11">Cysteine-rich receptor-like protein kinase 25</fullName>
    </recommendedName>
</protein>
<sequence>MVFITILMPSMLSNLSSADPLFTFCPPDYGNCTPNCQFENNLENVLNALSSRPILTNSLPGFSNSSIIDSSDSSVYGQALCRGDIDFKACKVCIQSASQEILNTCKTKDGIIWYEHCQVRYSFRLFSLWIDNSGKYPHHNSLEKNVSDPVRFEKVLMDLMKNLWKQTASDPSKRMLATGETKFSDKETIYGLTQCTKDLIPDSCDNCLQETLGDLQSCCSSQRGGIVLSKGCNVRFELYRFYNLASEKDDKSQQALRHDLASSTVVTITQDGNFGVLADGKEVAVKRLSRKSWQGLEELKNEVILTAKLQHRNLVRLLGCCIDGNEKLLLYEYMPNRSLDFFIFGNESLSLSLPQPRQPAIAVGRVVPVDQTDTNPSLNGLTVSNILPR</sequence>
<reference evidence="9" key="1">
    <citation type="journal article" date="2021" name="Front. Plant Sci.">
        <title>Chromosome-Scale Genome Assembly for Chinese Sour Jujube and Insights Into Its Genome Evolution and Domestication Signature.</title>
        <authorList>
            <person name="Shen L.-Y."/>
            <person name="Luo H."/>
            <person name="Wang X.-L."/>
            <person name="Wang X.-M."/>
            <person name="Qiu X.-J."/>
            <person name="Liu H."/>
            <person name="Zhou S.-S."/>
            <person name="Jia K.-H."/>
            <person name="Nie S."/>
            <person name="Bao Y.-T."/>
            <person name="Zhang R.-G."/>
            <person name="Yun Q.-Z."/>
            <person name="Chai Y.-H."/>
            <person name="Lu J.-Y."/>
            <person name="Li Y."/>
            <person name="Zhao S.-W."/>
            <person name="Mao J.-F."/>
            <person name="Jia S.-G."/>
            <person name="Mao Y.-M."/>
        </authorList>
    </citation>
    <scope>NUCLEOTIDE SEQUENCE</scope>
    <source>
        <strain evidence="9">AT0</strain>
        <tissue evidence="9">Leaf</tissue>
    </source>
</reference>
<keyword evidence="3 6" id="KW-0732">Signal</keyword>
<dbReference type="GO" id="GO:0004672">
    <property type="term" value="F:protein kinase activity"/>
    <property type="evidence" value="ECO:0007669"/>
    <property type="project" value="InterPro"/>
</dbReference>
<dbReference type="GO" id="GO:0005576">
    <property type="term" value="C:extracellular region"/>
    <property type="evidence" value="ECO:0007669"/>
    <property type="project" value="UniProtKB-SubCell"/>
</dbReference>
<evidence type="ECO:0000256" key="5">
    <source>
        <dbReference type="ARBA" id="ARBA00038515"/>
    </source>
</evidence>
<dbReference type="SUPFAM" id="SSF56112">
    <property type="entry name" value="Protein kinase-like (PK-like)"/>
    <property type="match status" value="1"/>
</dbReference>
<dbReference type="PROSITE" id="PS51473">
    <property type="entry name" value="GNK2"/>
    <property type="match status" value="2"/>
</dbReference>
<dbReference type="EMBL" id="JAEACU010000001">
    <property type="protein sequence ID" value="KAH7545807.1"/>
    <property type="molecule type" value="Genomic_DNA"/>
</dbReference>
<dbReference type="FunFam" id="3.30.200.20:FF:000924">
    <property type="entry name" value="Uncharacterized protein"/>
    <property type="match status" value="1"/>
</dbReference>
<dbReference type="Gene3D" id="3.30.200.20">
    <property type="entry name" value="Phosphorylase Kinase, domain 1"/>
    <property type="match status" value="1"/>
</dbReference>
<evidence type="ECO:0000256" key="1">
    <source>
        <dbReference type="ARBA" id="ARBA00004613"/>
    </source>
</evidence>
<comment type="subcellular location">
    <subcellularLocation>
        <location evidence="1">Secreted</location>
    </subcellularLocation>
</comment>
<dbReference type="InterPro" id="IPR002902">
    <property type="entry name" value="GNK2"/>
</dbReference>
<evidence type="ECO:0008006" key="11">
    <source>
        <dbReference type="Google" id="ProtNLM"/>
    </source>
</evidence>
<dbReference type="PROSITE" id="PS50011">
    <property type="entry name" value="PROTEIN_KINASE_DOM"/>
    <property type="match status" value="1"/>
</dbReference>
<dbReference type="AlphaFoldDB" id="A0A978W1H3"/>